<sequence>MDHSTTQVDLTQAQWRKSSFSGGTQDAPECVEVAPLADGRIAVRNSKNPEAGVVFFTRAEIDAWLKGVKAGEFDDLT</sequence>
<evidence type="ECO:0000259" key="2">
    <source>
        <dbReference type="Pfam" id="PF04149"/>
    </source>
</evidence>
<protein>
    <submittedName>
        <fullName evidence="3">DUF397 domain-containing protein</fullName>
    </submittedName>
</protein>
<feature type="compositionally biased region" description="Polar residues" evidence="1">
    <location>
        <begin position="1"/>
        <end position="24"/>
    </location>
</feature>
<dbReference type="Proteomes" id="UP001620295">
    <property type="component" value="Unassembled WGS sequence"/>
</dbReference>
<dbReference type="Pfam" id="PF04149">
    <property type="entry name" value="DUF397"/>
    <property type="match status" value="1"/>
</dbReference>
<gene>
    <name evidence="3" type="ORF">ACI2L5_43115</name>
</gene>
<organism evidence="3 4">
    <name type="scientific">Streptomyces milbemycinicus</name>
    <dbReference type="NCBI Taxonomy" id="476552"/>
    <lineage>
        <taxon>Bacteria</taxon>
        <taxon>Bacillati</taxon>
        <taxon>Actinomycetota</taxon>
        <taxon>Actinomycetes</taxon>
        <taxon>Kitasatosporales</taxon>
        <taxon>Streptomycetaceae</taxon>
        <taxon>Streptomyces</taxon>
    </lineage>
</organism>
<feature type="region of interest" description="Disordered" evidence="1">
    <location>
        <begin position="1"/>
        <end position="27"/>
    </location>
</feature>
<proteinExistence type="predicted"/>
<dbReference type="RefSeq" id="WP_358628424.1">
    <property type="nucleotide sequence ID" value="NZ_JBFAEV010000001.1"/>
</dbReference>
<evidence type="ECO:0000256" key="1">
    <source>
        <dbReference type="SAM" id="MobiDB-lite"/>
    </source>
</evidence>
<dbReference type="EMBL" id="JBJDQH010000019">
    <property type="protein sequence ID" value="MFK4271653.1"/>
    <property type="molecule type" value="Genomic_DNA"/>
</dbReference>
<reference evidence="3 4" key="1">
    <citation type="submission" date="2024-11" db="EMBL/GenBank/DDBJ databases">
        <title>The Natural Products Discovery Center: Release of the First 8490 Sequenced Strains for Exploring Actinobacteria Biosynthetic Diversity.</title>
        <authorList>
            <person name="Kalkreuter E."/>
            <person name="Kautsar S.A."/>
            <person name="Yang D."/>
            <person name="Bader C.D."/>
            <person name="Teijaro C.N."/>
            <person name="Fluegel L."/>
            <person name="Davis C.M."/>
            <person name="Simpson J.R."/>
            <person name="Lauterbach L."/>
            <person name="Steele A.D."/>
            <person name="Gui C."/>
            <person name="Meng S."/>
            <person name="Li G."/>
            <person name="Viehrig K."/>
            <person name="Ye F."/>
            <person name="Su P."/>
            <person name="Kiefer A.F."/>
            <person name="Nichols A."/>
            <person name="Cepeda A.J."/>
            <person name="Yan W."/>
            <person name="Fan B."/>
            <person name="Jiang Y."/>
            <person name="Adhikari A."/>
            <person name="Zheng C.-J."/>
            <person name="Schuster L."/>
            <person name="Cowan T.M."/>
            <person name="Smanski M.J."/>
            <person name="Chevrette M.G."/>
            <person name="De Carvalho L.P.S."/>
            <person name="Shen B."/>
        </authorList>
    </citation>
    <scope>NUCLEOTIDE SEQUENCE [LARGE SCALE GENOMIC DNA]</scope>
    <source>
        <strain evidence="3 4">NPDC020863</strain>
    </source>
</reference>
<accession>A0ABW8M0F9</accession>
<comment type="caution">
    <text evidence="3">The sequence shown here is derived from an EMBL/GenBank/DDBJ whole genome shotgun (WGS) entry which is preliminary data.</text>
</comment>
<evidence type="ECO:0000313" key="4">
    <source>
        <dbReference type="Proteomes" id="UP001620295"/>
    </source>
</evidence>
<evidence type="ECO:0000313" key="3">
    <source>
        <dbReference type="EMBL" id="MFK4271653.1"/>
    </source>
</evidence>
<keyword evidence="4" id="KW-1185">Reference proteome</keyword>
<dbReference type="InterPro" id="IPR007278">
    <property type="entry name" value="DUF397"/>
</dbReference>
<feature type="domain" description="DUF397" evidence="2">
    <location>
        <begin position="13"/>
        <end position="69"/>
    </location>
</feature>
<name>A0ABW8M0F9_9ACTN</name>